<evidence type="ECO:0000256" key="2">
    <source>
        <dbReference type="ARBA" id="ARBA00023065"/>
    </source>
</evidence>
<dbReference type="Gene3D" id="3.30.70.1450">
    <property type="entry name" value="Regulator of K+ conductance, C-terminal domain"/>
    <property type="match status" value="1"/>
</dbReference>
<dbReference type="EMBL" id="MPKA01000067">
    <property type="protein sequence ID" value="OLU46161.1"/>
    <property type="molecule type" value="Genomic_DNA"/>
</dbReference>
<dbReference type="InterPro" id="IPR036291">
    <property type="entry name" value="NAD(P)-bd_dom_sf"/>
</dbReference>
<dbReference type="OrthoDB" id="9810759at2"/>
<comment type="caution">
    <text evidence="5">The sequence shown here is derived from an EMBL/GenBank/DDBJ whole genome shotgun (WGS) entry which is preliminary data.</text>
</comment>
<dbReference type="PROSITE" id="PS51201">
    <property type="entry name" value="RCK_N"/>
    <property type="match status" value="1"/>
</dbReference>
<dbReference type="InterPro" id="IPR003148">
    <property type="entry name" value="RCK_N"/>
</dbReference>
<evidence type="ECO:0000313" key="6">
    <source>
        <dbReference type="Proteomes" id="UP000186705"/>
    </source>
</evidence>
<dbReference type="Gene3D" id="3.40.50.720">
    <property type="entry name" value="NAD(P)-binding Rossmann-like Domain"/>
    <property type="match status" value="1"/>
</dbReference>
<evidence type="ECO:0000313" key="5">
    <source>
        <dbReference type="EMBL" id="OLU46161.1"/>
    </source>
</evidence>
<sequence>MKEKVLIVGGRAKAKSLAQSLSTRGMMPVLINKSEEDCQKLMEYRPSKVICADGTKPYVLEDLQMEAFCQVIALCPRDEDNLMICRLAKNIFPKVRTTALVSNLANKKFFIRCGVDRVVCAVSLITRMIEQEAFMDEMRLEEGLQIVKLDMEASDAAIHKKLWELSLPSNTVIGSILRQDGLFVPQGETTIMEGDQLVLITSDVQKQEAIQILKGEKSNEKQRKHLFW</sequence>
<dbReference type="PANTHER" id="PTHR43833">
    <property type="entry name" value="POTASSIUM CHANNEL PROTEIN 2-RELATED-RELATED"/>
    <property type="match status" value="1"/>
</dbReference>
<keyword evidence="1" id="KW-0813">Transport</keyword>
<evidence type="ECO:0000259" key="4">
    <source>
        <dbReference type="PROSITE" id="PS51202"/>
    </source>
</evidence>
<keyword evidence="2" id="KW-0406">Ion transport</keyword>
<dbReference type="GO" id="GO:0006813">
    <property type="term" value="P:potassium ion transport"/>
    <property type="evidence" value="ECO:0007669"/>
    <property type="project" value="InterPro"/>
</dbReference>
<dbReference type="SUPFAM" id="SSF51735">
    <property type="entry name" value="NAD(P)-binding Rossmann-fold domains"/>
    <property type="match status" value="1"/>
</dbReference>
<protein>
    <recommendedName>
        <fullName evidence="7">Potassium transporter TrkA</fullName>
    </recommendedName>
</protein>
<dbReference type="Pfam" id="PF02080">
    <property type="entry name" value="TrkA_C"/>
    <property type="match status" value="1"/>
</dbReference>
<dbReference type="GeneID" id="78275630"/>
<dbReference type="STRING" id="1862672.BO225_06690"/>
<evidence type="ECO:0000259" key="3">
    <source>
        <dbReference type="PROSITE" id="PS51201"/>
    </source>
</evidence>
<dbReference type="PROSITE" id="PS51202">
    <property type="entry name" value="RCK_C"/>
    <property type="match status" value="1"/>
</dbReference>
<evidence type="ECO:0008006" key="7">
    <source>
        <dbReference type="Google" id="ProtNLM"/>
    </source>
</evidence>
<accession>A0A1U7NLZ9</accession>
<keyword evidence="6" id="KW-1185">Reference proteome</keyword>
<dbReference type="AlphaFoldDB" id="A0A1U7NLZ9"/>
<organism evidence="5 6">
    <name type="scientific">Dubosiella newyorkensis</name>
    <dbReference type="NCBI Taxonomy" id="1862672"/>
    <lineage>
        <taxon>Bacteria</taxon>
        <taxon>Bacillati</taxon>
        <taxon>Bacillota</taxon>
        <taxon>Erysipelotrichia</taxon>
        <taxon>Erysipelotrichales</taxon>
        <taxon>Erysipelotrichaceae</taxon>
        <taxon>Dubosiella</taxon>
    </lineage>
</organism>
<dbReference type="Pfam" id="PF02254">
    <property type="entry name" value="TrkA_N"/>
    <property type="match status" value="1"/>
</dbReference>
<reference evidence="5 6" key="1">
    <citation type="submission" date="2016-11" db="EMBL/GenBank/DDBJ databases">
        <title>Description of two novel members of the family Erysipelotrichaceae: Ileibacterium lipovorans gen. nov., sp. nov. and Dubosiella newyorkensis, gen. nov., sp. nov.</title>
        <authorList>
            <person name="Cox L.M."/>
            <person name="Sohn J."/>
            <person name="Tyrrell K.L."/>
            <person name="Citron D.M."/>
            <person name="Lawson P.A."/>
            <person name="Patel N.B."/>
            <person name="Iizumi T."/>
            <person name="Perez-Perez G.I."/>
            <person name="Goldstein E.J."/>
            <person name="Blaser M.J."/>
        </authorList>
    </citation>
    <scope>NUCLEOTIDE SEQUENCE [LARGE SCALE GENOMIC DNA]</scope>
    <source>
        <strain evidence="5 6">NYU-BL-A4</strain>
    </source>
</reference>
<dbReference type="RefSeq" id="WP_076341498.1">
    <property type="nucleotide sequence ID" value="NZ_CAMRDH010000082.1"/>
</dbReference>
<feature type="domain" description="RCK C-terminal" evidence="4">
    <location>
        <begin position="133"/>
        <end position="215"/>
    </location>
</feature>
<gene>
    <name evidence="5" type="ORF">BO225_06690</name>
</gene>
<dbReference type="Proteomes" id="UP000186705">
    <property type="component" value="Unassembled WGS sequence"/>
</dbReference>
<evidence type="ECO:0000256" key="1">
    <source>
        <dbReference type="ARBA" id="ARBA00022448"/>
    </source>
</evidence>
<dbReference type="InterPro" id="IPR050721">
    <property type="entry name" value="Trk_Ktr_HKT_K-transport"/>
</dbReference>
<dbReference type="SUPFAM" id="SSF116726">
    <property type="entry name" value="TrkA C-terminal domain-like"/>
    <property type="match status" value="1"/>
</dbReference>
<feature type="domain" description="RCK N-terminal" evidence="3">
    <location>
        <begin position="2"/>
        <end position="119"/>
    </location>
</feature>
<dbReference type="PANTHER" id="PTHR43833:SF5">
    <property type="entry name" value="TRK SYSTEM POTASSIUM UPTAKE PROTEIN TRKA"/>
    <property type="match status" value="1"/>
</dbReference>
<name>A0A1U7NLZ9_9FIRM</name>
<dbReference type="InterPro" id="IPR006037">
    <property type="entry name" value="RCK_C"/>
</dbReference>
<dbReference type="GO" id="GO:0008324">
    <property type="term" value="F:monoatomic cation transmembrane transporter activity"/>
    <property type="evidence" value="ECO:0007669"/>
    <property type="project" value="InterPro"/>
</dbReference>
<proteinExistence type="predicted"/>
<dbReference type="InterPro" id="IPR036721">
    <property type="entry name" value="RCK_C_sf"/>
</dbReference>